<comment type="caution">
    <text evidence="2">The sequence shown here is derived from an EMBL/GenBank/DDBJ whole genome shotgun (WGS) entry which is preliminary data.</text>
</comment>
<gene>
    <name evidence="2" type="primary">Ank2_1</name>
    <name evidence="2" type="ORF">CFP56_004307</name>
</gene>
<protein>
    <submittedName>
        <fullName evidence="2">Ankyrin-2</fullName>
    </submittedName>
</protein>
<dbReference type="InterPro" id="IPR036770">
    <property type="entry name" value="Ankyrin_rpt-contain_sf"/>
</dbReference>
<reference evidence="2 3" key="1">
    <citation type="journal article" date="2018" name="Sci. Data">
        <title>The draft genome sequence of cork oak.</title>
        <authorList>
            <person name="Ramos A.M."/>
            <person name="Usie A."/>
            <person name="Barbosa P."/>
            <person name="Barros P.M."/>
            <person name="Capote T."/>
            <person name="Chaves I."/>
            <person name="Simoes F."/>
            <person name="Abreu I."/>
            <person name="Carrasquinho I."/>
            <person name="Faro C."/>
            <person name="Guimaraes J.B."/>
            <person name="Mendonca D."/>
            <person name="Nobrega F."/>
            <person name="Rodrigues L."/>
            <person name="Saibo N.J.M."/>
            <person name="Varela M.C."/>
            <person name="Egas C."/>
            <person name="Matos J."/>
            <person name="Miguel C.M."/>
            <person name="Oliveira M.M."/>
            <person name="Ricardo C.P."/>
            <person name="Goncalves S."/>
        </authorList>
    </citation>
    <scope>NUCLEOTIDE SEQUENCE [LARGE SCALE GENOMIC DNA]</scope>
    <source>
        <strain evidence="3">cv. HL8</strain>
    </source>
</reference>
<name>A0AAW0IHY8_QUESU</name>
<evidence type="ECO:0000313" key="3">
    <source>
        <dbReference type="Proteomes" id="UP000237347"/>
    </source>
</evidence>
<dbReference type="Pfam" id="PF12796">
    <property type="entry name" value="Ank_2"/>
    <property type="match status" value="1"/>
</dbReference>
<dbReference type="PANTHER" id="PTHR24121">
    <property type="entry name" value="NO MECHANORECEPTOR POTENTIAL C, ISOFORM D-RELATED"/>
    <property type="match status" value="1"/>
</dbReference>
<dbReference type="PANTHER" id="PTHR24121:SF16">
    <property type="entry name" value="NON-SPECIFIC SERINE_THREONINE PROTEIN KINASE"/>
    <property type="match status" value="1"/>
</dbReference>
<dbReference type="AlphaFoldDB" id="A0AAW0IHY8"/>
<feature type="region of interest" description="Disordered" evidence="1">
    <location>
        <begin position="102"/>
        <end position="151"/>
    </location>
</feature>
<keyword evidence="3" id="KW-1185">Reference proteome</keyword>
<dbReference type="Pfam" id="PF14223">
    <property type="entry name" value="Retrotran_gag_2"/>
    <property type="match status" value="1"/>
</dbReference>
<evidence type="ECO:0000313" key="2">
    <source>
        <dbReference type="EMBL" id="KAK7813869.1"/>
    </source>
</evidence>
<dbReference type="Gene3D" id="1.25.40.20">
    <property type="entry name" value="Ankyrin repeat-containing domain"/>
    <property type="match status" value="1"/>
</dbReference>
<dbReference type="Proteomes" id="UP000237347">
    <property type="component" value="Unassembled WGS sequence"/>
</dbReference>
<dbReference type="SMART" id="SM00248">
    <property type="entry name" value="ANK"/>
    <property type="match status" value="3"/>
</dbReference>
<feature type="compositionally biased region" description="Polar residues" evidence="1">
    <location>
        <begin position="124"/>
        <end position="134"/>
    </location>
</feature>
<evidence type="ECO:0000256" key="1">
    <source>
        <dbReference type="SAM" id="MobiDB-lite"/>
    </source>
</evidence>
<dbReference type="InterPro" id="IPR002110">
    <property type="entry name" value="Ankyrin_rpt"/>
</dbReference>
<organism evidence="2 3">
    <name type="scientific">Quercus suber</name>
    <name type="common">Cork oak</name>
    <dbReference type="NCBI Taxonomy" id="58331"/>
    <lineage>
        <taxon>Eukaryota</taxon>
        <taxon>Viridiplantae</taxon>
        <taxon>Streptophyta</taxon>
        <taxon>Embryophyta</taxon>
        <taxon>Tracheophyta</taxon>
        <taxon>Spermatophyta</taxon>
        <taxon>Magnoliopsida</taxon>
        <taxon>eudicotyledons</taxon>
        <taxon>Gunneridae</taxon>
        <taxon>Pentapetalae</taxon>
        <taxon>rosids</taxon>
        <taxon>fabids</taxon>
        <taxon>Fagales</taxon>
        <taxon>Fagaceae</taxon>
        <taxon>Quercus</taxon>
    </lineage>
</organism>
<sequence>MGTKSASSIAVHEVLTEDNYLDWCVRVKTYLQAQNLWHIVESQKNPPQFEINRRAYNEWNKKNVMALHVIQISCGPKTFSTIRGVTKARIAWKTLEEMYKPKLTKSRRTTTKNSSSKRRKRGNNEISSAQIDSDSTTEENNPECLDSRSSINSENNKYLAGKDIQGKNAHYEELCKHLKSGKSDDWDKIKEILKKHPEVLGKNITVKNKKVLHLAVFAGHENIVQELVKQMSENDLVLEKRDQFGYTALAETTLHGNCEMAKCMIDKNHKLVRIPSYKKLLPVVLAVFHKHIKLARYLYRRTPLKDLLAENGLNGVTLMIQVMYTRDFDIALDLIRCNQNLAFALDREECSPLSALASMPHAFKRSKLVFWKQWIYESK</sequence>
<proteinExistence type="predicted"/>
<dbReference type="EMBL" id="PKMF04001176">
    <property type="protein sequence ID" value="KAK7813869.1"/>
    <property type="molecule type" value="Genomic_DNA"/>
</dbReference>
<feature type="compositionally biased region" description="Basic residues" evidence="1">
    <location>
        <begin position="102"/>
        <end position="121"/>
    </location>
</feature>
<accession>A0AAW0IHY8</accession>
<dbReference type="SUPFAM" id="SSF48403">
    <property type="entry name" value="Ankyrin repeat"/>
    <property type="match status" value="1"/>
</dbReference>